<evidence type="ECO:0000256" key="3">
    <source>
        <dbReference type="ARBA" id="ARBA00023274"/>
    </source>
</evidence>
<reference evidence="6" key="1">
    <citation type="submission" date="2020-01" db="EMBL/GenBank/DDBJ databases">
        <title>Investigating the Causes of Heterogeneity of Evolutionary Rates among Hymenophyllaceae.</title>
        <authorList>
            <person name="Ma X."/>
        </authorList>
    </citation>
    <scope>NUCLEOTIDE SEQUENCE</scope>
</reference>
<dbReference type="PANTHER" id="PTHR12534">
    <property type="entry name" value="30S RIBOSOMAL PROTEIN S2 PROKARYOTIC AND ORGANELLAR"/>
    <property type="match status" value="1"/>
</dbReference>
<dbReference type="FunFam" id="1.10.287.610:FF:000001">
    <property type="entry name" value="30S ribosomal protein S2"/>
    <property type="match status" value="1"/>
</dbReference>
<dbReference type="InterPro" id="IPR005706">
    <property type="entry name" value="Ribosomal_uS2_bac/mit/plastid"/>
</dbReference>
<dbReference type="GO" id="GO:0009507">
    <property type="term" value="C:chloroplast"/>
    <property type="evidence" value="ECO:0007669"/>
    <property type="project" value="UniProtKB-SubCell"/>
</dbReference>
<keyword evidence="6" id="KW-0934">Plastid</keyword>
<protein>
    <recommendedName>
        <fullName evidence="4 5">Small ribosomal subunit protein uS2c</fullName>
    </recommendedName>
</protein>
<accession>A0A8K1RVI4</accession>
<dbReference type="NCBIfam" id="TIGR01011">
    <property type="entry name" value="rpsB_bact"/>
    <property type="match status" value="1"/>
</dbReference>
<evidence type="ECO:0000256" key="2">
    <source>
        <dbReference type="ARBA" id="ARBA00022980"/>
    </source>
</evidence>
<evidence type="ECO:0000256" key="5">
    <source>
        <dbReference type="HAMAP-Rule" id="MF_00291"/>
    </source>
</evidence>
<geneLocation type="chloroplast" evidence="6"/>
<evidence type="ECO:0000313" key="6">
    <source>
        <dbReference type="EMBL" id="UEQ13177.1"/>
    </source>
</evidence>
<dbReference type="CDD" id="cd01425">
    <property type="entry name" value="RPS2"/>
    <property type="match status" value="1"/>
</dbReference>
<dbReference type="PROSITE" id="PS00962">
    <property type="entry name" value="RIBOSOMAL_S2_1"/>
    <property type="match status" value="1"/>
</dbReference>
<dbReference type="PRINTS" id="PR00395">
    <property type="entry name" value="RIBOSOMALS2"/>
</dbReference>
<dbReference type="GO" id="GO:0003735">
    <property type="term" value="F:structural constituent of ribosome"/>
    <property type="evidence" value="ECO:0007669"/>
    <property type="project" value="InterPro"/>
</dbReference>
<comment type="subcellular location">
    <subcellularLocation>
        <location evidence="5">Plastid</location>
        <location evidence="5">Chloroplast</location>
    </subcellularLocation>
</comment>
<dbReference type="InterPro" id="IPR018130">
    <property type="entry name" value="Ribosomal_uS2_CS"/>
</dbReference>
<dbReference type="Gene3D" id="3.40.50.10490">
    <property type="entry name" value="Glucose-6-phosphate isomerase like protein, domain 1"/>
    <property type="match status" value="1"/>
</dbReference>
<dbReference type="RefSeq" id="YP_010383600.1">
    <property type="nucleotide sequence ID" value="NC_063573.1"/>
</dbReference>
<proteinExistence type="inferred from homology"/>
<keyword evidence="6" id="KW-0150">Chloroplast</keyword>
<comment type="similarity">
    <text evidence="1 5">Belongs to the universal ribosomal protein uS2 family.</text>
</comment>
<dbReference type="GO" id="GO:0005763">
    <property type="term" value="C:mitochondrial small ribosomal subunit"/>
    <property type="evidence" value="ECO:0007669"/>
    <property type="project" value="TreeGrafter"/>
</dbReference>
<keyword evidence="2 5" id="KW-0689">Ribosomal protein</keyword>
<evidence type="ECO:0000256" key="1">
    <source>
        <dbReference type="ARBA" id="ARBA00006242"/>
    </source>
</evidence>
<dbReference type="Gene3D" id="1.10.287.610">
    <property type="entry name" value="Helix hairpin bin"/>
    <property type="match status" value="1"/>
</dbReference>
<dbReference type="HAMAP" id="MF_00291_B">
    <property type="entry name" value="Ribosomal_uS2_B"/>
    <property type="match status" value="1"/>
</dbReference>
<dbReference type="PANTHER" id="PTHR12534:SF0">
    <property type="entry name" value="SMALL RIBOSOMAL SUBUNIT PROTEIN US2M"/>
    <property type="match status" value="1"/>
</dbReference>
<organism evidence="6">
    <name type="scientific">Crepidomanes minutum</name>
    <dbReference type="NCBI Taxonomy" id="32127"/>
    <lineage>
        <taxon>Eukaryota</taxon>
        <taxon>Viridiplantae</taxon>
        <taxon>Streptophyta</taxon>
        <taxon>Embryophyta</taxon>
        <taxon>Tracheophyta</taxon>
        <taxon>Polypodiopsida</taxon>
        <taxon>Polypodiidae</taxon>
        <taxon>Hymenophyllales</taxon>
        <taxon>Hymenophyllaceae</taxon>
        <taxon>Trichomanoideae</taxon>
        <taxon>Crepidomanes</taxon>
    </lineage>
</organism>
<sequence length="260" mass="30006">MQQKNWNIDLEEMMKAGVHFGHKTQKWNPKMSPYIYTERKGAHIIDLVKTARILSGACNLVSKAAMQEKEFLIVGTKYPIADLVESLAIKSRCHYVTKKWLGGMLTNWSTIKTRLRRFQFLQDEEDTGGFDRLPKKESATLKRQLIRLRKYLSGMQYMSNLPDIVIITDQHEQSTAIQECITLGIPTICVVDTDCDPNLIDIPIPGNDDARSSIRWILEKLILAIQEGRSKSKLWKVLQNINNRPSYPSSSRRWSKRWQG</sequence>
<evidence type="ECO:0000256" key="4">
    <source>
        <dbReference type="ARBA" id="ARBA00035155"/>
    </source>
</evidence>
<dbReference type="GO" id="GO:0006412">
    <property type="term" value="P:translation"/>
    <property type="evidence" value="ECO:0007669"/>
    <property type="project" value="UniProtKB-UniRule"/>
</dbReference>
<dbReference type="EMBL" id="MN905537">
    <property type="protein sequence ID" value="UEQ13177.1"/>
    <property type="molecule type" value="Genomic_DNA"/>
</dbReference>
<dbReference type="Pfam" id="PF00318">
    <property type="entry name" value="Ribosomal_S2"/>
    <property type="match status" value="1"/>
</dbReference>
<dbReference type="InterPro" id="IPR001865">
    <property type="entry name" value="Ribosomal_uS2"/>
</dbReference>
<dbReference type="InterPro" id="IPR023591">
    <property type="entry name" value="Ribosomal_uS2_flav_dom_sf"/>
</dbReference>
<keyword evidence="3 5" id="KW-0687">Ribonucleoprotein</keyword>
<dbReference type="AlphaFoldDB" id="A0A8K1RVI4"/>
<name>A0A8K1RVI4_9MONI</name>
<gene>
    <name evidence="5 6" type="primary">rps2</name>
</gene>
<dbReference type="GeneID" id="72634978"/>
<dbReference type="SUPFAM" id="SSF52313">
    <property type="entry name" value="Ribosomal protein S2"/>
    <property type="match status" value="1"/>
</dbReference>